<reference evidence="2" key="2">
    <citation type="journal article" date="2024" name="Environ. Microbiol.">
        <title>Genome analysis and description of Tunturibacter gen. nov. expands the diversity of Terriglobia in tundra soils.</title>
        <authorList>
            <person name="Messyasz A."/>
            <person name="Mannisto M.K."/>
            <person name="Kerkhof L.J."/>
            <person name="Haggblom M.M."/>
        </authorList>
    </citation>
    <scope>NUCLEOTIDE SEQUENCE</scope>
    <source>
        <strain evidence="2">X5P6</strain>
    </source>
</reference>
<dbReference type="AlphaFoldDB" id="A0AAU7ZW89"/>
<name>A0AAU7ZW89_9BACT</name>
<dbReference type="Pfam" id="PF11218">
    <property type="entry name" value="DUF3011"/>
    <property type="match status" value="1"/>
</dbReference>
<evidence type="ECO:0000313" key="2">
    <source>
        <dbReference type="EMBL" id="XCB35224.1"/>
    </source>
</evidence>
<dbReference type="RefSeq" id="WP_353067068.1">
    <property type="nucleotide sequence ID" value="NZ_CP132942.1"/>
</dbReference>
<proteinExistence type="predicted"/>
<reference evidence="2" key="1">
    <citation type="submission" date="2023-08" db="EMBL/GenBank/DDBJ databases">
        <authorList>
            <person name="Messyasz A."/>
            <person name="Mannisto M.K."/>
            <person name="Kerkhof L.J."/>
            <person name="Haggblom M."/>
        </authorList>
    </citation>
    <scope>NUCLEOTIDE SEQUENCE</scope>
    <source>
        <strain evidence="2">X5P6</strain>
    </source>
</reference>
<feature type="signal peptide" evidence="1">
    <location>
        <begin position="1"/>
        <end position="21"/>
    </location>
</feature>
<feature type="chain" id="PRO_5043515513" evidence="1">
    <location>
        <begin position="22"/>
        <end position="181"/>
    </location>
</feature>
<accession>A0AAU7ZW89</accession>
<evidence type="ECO:0000256" key="1">
    <source>
        <dbReference type="SAM" id="SignalP"/>
    </source>
</evidence>
<gene>
    <name evidence="2" type="ORF">RBB77_10105</name>
</gene>
<protein>
    <submittedName>
        <fullName evidence="2">DUF3011 domain-containing protein</fullName>
    </submittedName>
</protein>
<sequence length="181" mass="19956">MGVSRAVAALLIVSTSTFTMAQTGGLTCSSDDGGYRYCRADTQNQVQLTRQISGSRCQLGYSWGYDPRGIWVDRGCRAQFTYGRGRSDSGSNTGAAIAGGILGALILGAAVAASKSDNDDGGDHERVNYYNDGYRMGRQDADEGRRDFYQWWSERYTTKYERDFAAGYADGYHNYGRRPPR</sequence>
<keyword evidence="1" id="KW-0732">Signal</keyword>
<dbReference type="KEGG" id="tpsc:RBB77_10105"/>
<dbReference type="EMBL" id="CP132942">
    <property type="protein sequence ID" value="XCB35224.1"/>
    <property type="molecule type" value="Genomic_DNA"/>
</dbReference>
<organism evidence="2">
    <name type="scientific">Tunturiibacter psychrotolerans</name>
    <dbReference type="NCBI Taxonomy" id="3069686"/>
    <lineage>
        <taxon>Bacteria</taxon>
        <taxon>Pseudomonadati</taxon>
        <taxon>Acidobacteriota</taxon>
        <taxon>Terriglobia</taxon>
        <taxon>Terriglobales</taxon>
        <taxon>Acidobacteriaceae</taxon>
        <taxon>Tunturiibacter</taxon>
    </lineage>
</organism>
<dbReference type="InterPro" id="IPR021381">
    <property type="entry name" value="DUF3011"/>
</dbReference>